<evidence type="ECO:0000313" key="2">
    <source>
        <dbReference type="Proteomes" id="UP001458880"/>
    </source>
</evidence>
<reference evidence="1 2" key="1">
    <citation type="journal article" date="2024" name="BMC Genomics">
        <title>De novo assembly and annotation of Popillia japonica's genome with initial clues to its potential as an invasive pest.</title>
        <authorList>
            <person name="Cucini C."/>
            <person name="Boschi S."/>
            <person name="Funari R."/>
            <person name="Cardaioli E."/>
            <person name="Iannotti N."/>
            <person name="Marturano G."/>
            <person name="Paoli F."/>
            <person name="Bruttini M."/>
            <person name="Carapelli A."/>
            <person name="Frati F."/>
            <person name="Nardi F."/>
        </authorList>
    </citation>
    <scope>NUCLEOTIDE SEQUENCE [LARGE SCALE GENOMIC DNA]</scope>
    <source>
        <strain evidence="1">DMR45628</strain>
    </source>
</reference>
<dbReference type="AlphaFoldDB" id="A0AAW1HT62"/>
<name>A0AAW1HT62_POPJA</name>
<accession>A0AAW1HT62</accession>
<protein>
    <submittedName>
        <fullName evidence="1">Uncharacterized protein</fullName>
    </submittedName>
</protein>
<dbReference type="Proteomes" id="UP001458880">
    <property type="component" value="Unassembled WGS sequence"/>
</dbReference>
<comment type="caution">
    <text evidence="1">The sequence shown here is derived from an EMBL/GenBank/DDBJ whole genome shotgun (WGS) entry which is preliminary data.</text>
</comment>
<organism evidence="1 2">
    <name type="scientific">Popillia japonica</name>
    <name type="common">Japanese beetle</name>
    <dbReference type="NCBI Taxonomy" id="7064"/>
    <lineage>
        <taxon>Eukaryota</taxon>
        <taxon>Metazoa</taxon>
        <taxon>Ecdysozoa</taxon>
        <taxon>Arthropoda</taxon>
        <taxon>Hexapoda</taxon>
        <taxon>Insecta</taxon>
        <taxon>Pterygota</taxon>
        <taxon>Neoptera</taxon>
        <taxon>Endopterygota</taxon>
        <taxon>Coleoptera</taxon>
        <taxon>Polyphaga</taxon>
        <taxon>Scarabaeiformia</taxon>
        <taxon>Scarabaeidae</taxon>
        <taxon>Rutelinae</taxon>
        <taxon>Popillia</taxon>
    </lineage>
</organism>
<evidence type="ECO:0000313" key="1">
    <source>
        <dbReference type="EMBL" id="KAK9679606.1"/>
    </source>
</evidence>
<sequence>MGKYSRGQFNYNIHFQGAIHYGLTLFQLNTDTMGKYSRGQFNYNIHFQGAIHYGLTLFQLRAISNPVITGNSLYLYFPNSDCLEQLGSLLISNDHELPPIQVREWNPLIYTSIDDKTLKTTPKVQFYSMVNHSSDAQAAAVILINRLMIELNTSEWGMTEVSHTRLSRLSIQDILQNGE</sequence>
<gene>
    <name evidence="1" type="ORF">QE152_g39862</name>
</gene>
<dbReference type="EMBL" id="JASPKY010001001">
    <property type="protein sequence ID" value="KAK9679606.1"/>
    <property type="molecule type" value="Genomic_DNA"/>
</dbReference>
<proteinExistence type="predicted"/>
<keyword evidence="2" id="KW-1185">Reference proteome</keyword>